<proteinExistence type="predicted"/>
<reference evidence="2 3" key="1">
    <citation type="submission" date="2019-11" db="EMBL/GenBank/DDBJ databases">
        <title>Isolation of a new High Light Tolerant Cyanobacteria.</title>
        <authorList>
            <person name="Dobson Z."/>
            <person name="Vaughn N."/>
            <person name="Vaughn M."/>
            <person name="Fromme P."/>
            <person name="Mazor Y."/>
        </authorList>
    </citation>
    <scope>NUCLEOTIDE SEQUENCE [LARGE SCALE GENOMIC DNA]</scope>
    <source>
        <strain evidence="2 3">0216</strain>
    </source>
</reference>
<evidence type="ECO:0000259" key="1">
    <source>
        <dbReference type="Pfam" id="PF06967"/>
    </source>
</evidence>
<accession>A0A844H0A8</accession>
<evidence type="ECO:0000313" key="2">
    <source>
        <dbReference type="EMBL" id="MTF40762.1"/>
    </source>
</evidence>
<name>A0A844H0A8_9CHRO</name>
<dbReference type="InterPro" id="IPR009717">
    <property type="entry name" value="Mo-dep_Nase_C"/>
</dbReference>
<dbReference type="Proteomes" id="UP000437131">
    <property type="component" value="Unassembled WGS sequence"/>
</dbReference>
<dbReference type="CDD" id="cd07177">
    <property type="entry name" value="terB_like"/>
    <property type="match status" value="1"/>
</dbReference>
<organism evidence="2 3">
    <name type="scientific">Cyanobacterium aponinum 0216</name>
    <dbReference type="NCBI Taxonomy" id="2676140"/>
    <lineage>
        <taxon>Bacteria</taxon>
        <taxon>Bacillati</taxon>
        <taxon>Cyanobacteriota</taxon>
        <taxon>Cyanophyceae</taxon>
        <taxon>Oscillatoriophycideae</taxon>
        <taxon>Chroococcales</taxon>
        <taxon>Geminocystaceae</taxon>
        <taxon>Cyanobacterium</taxon>
    </lineage>
</organism>
<comment type="caution">
    <text evidence="2">The sequence shown here is derived from an EMBL/GenBank/DDBJ whole genome shotgun (WGS) entry which is preliminary data.</text>
</comment>
<gene>
    <name evidence="2" type="ORF">GGC33_17865</name>
</gene>
<protein>
    <submittedName>
        <fullName evidence="2">Nitrogenase</fullName>
    </submittedName>
</protein>
<dbReference type="EMBL" id="WMIA01000050">
    <property type="protein sequence ID" value="MTF40762.1"/>
    <property type="molecule type" value="Genomic_DNA"/>
</dbReference>
<dbReference type="RefSeq" id="WP_099435552.1">
    <property type="nucleotide sequence ID" value="NZ_WMIA01000050.1"/>
</dbReference>
<dbReference type="InterPro" id="IPR029024">
    <property type="entry name" value="TerB-like"/>
</dbReference>
<evidence type="ECO:0000313" key="3">
    <source>
        <dbReference type="Proteomes" id="UP000437131"/>
    </source>
</evidence>
<dbReference type="Pfam" id="PF06967">
    <property type="entry name" value="Mo-nitro_C"/>
    <property type="match status" value="1"/>
</dbReference>
<dbReference type="AlphaFoldDB" id="A0A844H0A8"/>
<dbReference type="SUPFAM" id="SSF158682">
    <property type="entry name" value="TerB-like"/>
    <property type="match status" value="1"/>
</dbReference>
<sequence>MTNNERLNQYSDKQISAWLRGLLTVAYADGNFDPEEKEFIASLTQDELAPNTNLGDLEPITSQELAEALGDDLDTKENFLRTAVMMAIANGVYSQSEADAVHAFQEALGLDIEALKSLEATLWNPEKEEDTSQEESHPPDLLKPVKNWLDDMNVQDPRLARFICKMVPSQCPFERDIVLFGKKIVHIPPMCKLNPLYEQLVGLRFRSLSFLADECKEDVTPYV</sequence>
<dbReference type="Gene3D" id="1.10.3680.10">
    <property type="entry name" value="TerB-like"/>
    <property type="match status" value="1"/>
</dbReference>
<feature type="domain" description="Mo-dependent nitrogenase C-terminal" evidence="1">
    <location>
        <begin position="141"/>
        <end position="223"/>
    </location>
</feature>